<dbReference type="GO" id="GO:0045277">
    <property type="term" value="C:respiratory chain complex IV"/>
    <property type="evidence" value="ECO:0007669"/>
    <property type="project" value="InterPro"/>
</dbReference>
<evidence type="ECO:0000256" key="1">
    <source>
        <dbReference type="ARBA" id="ARBA00004173"/>
    </source>
</evidence>
<evidence type="ECO:0000256" key="2">
    <source>
        <dbReference type="ARBA" id="ARBA00023128"/>
    </source>
</evidence>
<keyword evidence="7" id="KW-1185">Reference proteome</keyword>
<accession>A0A151WIF5</accession>
<dbReference type="InterPro" id="IPR036549">
    <property type="entry name" value="CX6/COA6-like_sf"/>
</dbReference>
<evidence type="ECO:0000313" key="7">
    <source>
        <dbReference type="Proteomes" id="UP000075809"/>
    </source>
</evidence>
<dbReference type="AlphaFoldDB" id="A0A151WIF5"/>
<protein>
    <recommendedName>
        <fullName evidence="4">Cytochrome c oxidase subunit</fullName>
    </recommendedName>
</protein>
<dbReference type="Pfam" id="PF02297">
    <property type="entry name" value="COX6B"/>
    <property type="match status" value="1"/>
</dbReference>
<proteinExistence type="inferred from homology"/>
<dbReference type="PROSITE" id="PS51808">
    <property type="entry name" value="CHCH"/>
    <property type="match status" value="1"/>
</dbReference>
<evidence type="ECO:0000256" key="3">
    <source>
        <dbReference type="ARBA" id="ARBA00023157"/>
    </source>
</evidence>
<dbReference type="PANTHER" id="PTHR11387">
    <property type="entry name" value="CYTOCHROME C OXIDASE SUBUNIT 6B"/>
    <property type="match status" value="1"/>
</dbReference>
<comment type="subcellular location">
    <subcellularLocation>
        <location evidence="1">Mitochondrion</location>
    </subcellularLocation>
</comment>
<dbReference type="SUPFAM" id="SSF47694">
    <property type="entry name" value="Cytochrome c oxidase subunit h"/>
    <property type="match status" value="1"/>
</dbReference>
<dbReference type="Proteomes" id="UP000075809">
    <property type="component" value="Unassembled WGS sequence"/>
</dbReference>
<dbReference type="InterPro" id="IPR003213">
    <property type="entry name" value="Cyt_c_oxidase_su6B"/>
</dbReference>
<comment type="function">
    <text evidence="4">Component of the cytochrome c oxidase, the last enzyme in the mitochondrial electron transport chain which drives oxidative phosphorylation.</text>
</comment>
<dbReference type="KEGG" id="mzt:108729680"/>
<dbReference type="PIRSF" id="PIRSF000278">
    <property type="entry name" value="Cyt_c_oxidase_6B"/>
    <property type="match status" value="1"/>
</dbReference>
<comment type="similarity">
    <text evidence="4">Belongs to the cytochrome c oxidase subunit 6B.</text>
</comment>
<organism evidence="6 7">
    <name type="scientific">Mycetomoellerius zeteki</name>
    <dbReference type="NCBI Taxonomy" id="64791"/>
    <lineage>
        <taxon>Eukaryota</taxon>
        <taxon>Metazoa</taxon>
        <taxon>Ecdysozoa</taxon>
        <taxon>Arthropoda</taxon>
        <taxon>Hexapoda</taxon>
        <taxon>Insecta</taxon>
        <taxon>Pterygota</taxon>
        <taxon>Neoptera</taxon>
        <taxon>Endopterygota</taxon>
        <taxon>Hymenoptera</taxon>
        <taxon>Apocrita</taxon>
        <taxon>Aculeata</taxon>
        <taxon>Formicoidea</taxon>
        <taxon>Formicidae</taxon>
        <taxon>Myrmicinae</taxon>
        <taxon>Mycetomoellerius</taxon>
    </lineage>
</organism>
<evidence type="ECO:0000313" key="6">
    <source>
        <dbReference type="EMBL" id="KYQ47649.1"/>
    </source>
</evidence>
<dbReference type="CDD" id="cd00926">
    <property type="entry name" value="Cyt_c_Oxidase_VIb"/>
    <property type="match status" value="1"/>
</dbReference>
<keyword evidence="2 4" id="KW-0496">Mitochondrion</keyword>
<reference evidence="6 7" key="1">
    <citation type="submission" date="2015-09" db="EMBL/GenBank/DDBJ databases">
        <title>Trachymyrmex zeteki WGS genome.</title>
        <authorList>
            <person name="Nygaard S."/>
            <person name="Hu H."/>
            <person name="Boomsma J."/>
            <person name="Zhang G."/>
        </authorList>
    </citation>
    <scope>NUCLEOTIDE SEQUENCE [LARGE SCALE GENOMIC DNA]</scope>
    <source>
        <strain evidence="6">Tzet28-1</strain>
        <tissue evidence="6">Whole body</tissue>
    </source>
</reference>
<dbReference type="GO" id="GO:0005739">
    <property type="term" value="C:mitochondrion"/>
    <property type="evidence" value="ECO:0007669"/>
    <property type="project" value="UniProtKB-SubCell"/>
</dbReference>
<dbReference type="STRING" id="64791.A0A151WIF5"/>
<dbReference type="Gene3D" id="1.10.10.140">
    <property type="entry name" value="Cytochrome c oxidase, subunit VIb"/>
    <property type="match status" value="1"/>
</dbReference>
<dbReference type="FunFam" id="1.10.10.140:FF:000001">
    <property type="entry name" value="Cytochrome c oxidase subunit 6B1"/>
    <property type="match status" value="1"/>
</dbReference>
<dbReference type="InterPro" id="IPR048280">
    <property type="entry name" value="COX6B-like"/>
</dbReference>
<gene>
    <name evidence="6" type="ORF">ALC60_13405</name>
</gene>
<dbReference type="EMBL" id="KQ983089">
    <property type="protein sequence ID" value="KYQ47649.1"/>
    <property type="molecule type" value="Genomic_DNA"/>
</dbReference>
<keyword evidence="3 5" id="KW-1015">Disulfide bond</keyword>
<name>A0A151WIF5_9HYME</name>
<evidence type="ECO:0000256" key="4">
    <source>
        <dbReference type="PIRNR" id="PIRNR000278"/>
    </source>
</evidence>
<feature type="disulfide bond" evidence="5">
    <location>
        <begin position="40"/>
        <end position="51"/>
    </location>
</feature>
<sequence>MIKLSDVDETKWQTAPYDPRFPNQNQTRYCYQSYIDFHRCKKKHNENYEACQYFKRVFKSMCPNTWVEKWDGQVEAGTFAGRV</sequence>
<evidence type="ECO:0000256" key="5">
    <source>
        <dbReference type="PIRSR" id="PIRSR000278-1"/>
    </source>
</evidence>
<feature type="disulfide bond" evidence="5">
    <location>
        <begin position="30"/>
        <end position="62"/>
    </location>
</feature>